<dbReference type="Gene3D" id="3.30.465.10">
    <property type="match status" value="2"/>
</dbReference>
<gene>
    <name evidence="5" type="ORF">VHEMI08067</name>
</gene>
<dbReference type="PROSITE" id="PS51387">
    <property type="entry name" value="FAD_PCMH"/>
    <property type="match status" value="1"/>
</dbReference>
<dbReference type="InterPro" id="IPR006094">
    <property type="entry name" value="Oxid_FAD_bind_N"/>
</dbReference>
<dbReference type="InterPro" id="IPR016166">
    <property type="entry name" value="FAD-bd_PCMH"/>
</dbReference>
<dbReference type="InterPro" id="IPR036318">
    <property type="entry name" value="FAD-bd_PCMH-like_sf"/>
</dbReference>
<reference evidence="5 6" key="1">
    <citation type="journal article" date="2015" name="Genome Announc.">
        <title>Draft Genome Sequence and Gene Annotation of the Entomopathogenic Fungus Verticillium hemipterigenum.</title>
        <authorList>
            <person name="Horn F."/>
            <person name="Habel A."/>
            <person name="Scharf D.H."/>
            <person name="Dworschak J."/>
            <person name="Brakhage A.A."/>
            <person name="Guthke R."/>
            <person name="Hertweck C."/>
            <person name="Linde J."/>
        </authorList>
    </citation>
    <scope>NUCLEOTIDE SEQUENCE [LARGE SCALE GENOMIC DNA]</scope>
</reference>
<name>A0A0A1TP14_9HYPO</name>
<feature type="domain" description="FAD-binding PCMH-type" evidence="4">
    <location>
        <begin position="136"/>
        <end position="321"/>
    </location>
</feature>
<feature type="signal peptide" evidence="3">
    <location>
        <begin position="1"/>
        <end position="25"/>
    </location>
</feature>
<dbReference type="PANTHER" id="PTHR13878:SF91">
    <property type="entry name" value="FAD BINDING DOMAIN PROTEIN (AFU_ORTHOLOGUE AFUA_6G12070)-RELATED"/>
    <property type="match status" value="1"/>
</dbReference>
<proteinExistence type="inferred from homology"/>
<dbReference type="InterPro" id="IPR012951">
    <property type="entry name" value="BBE"/>
</dbReference>
<evidence type="ECO:0000256" key="2">
    <source>
        <dbReference type="ARBA" id="ARBA00023002"/>
    </source>
</evidence>
<dbReference type="InterPro" id="IPR016169">
    <property type="entry name" value="FAD-bd_PCMH_sub2"/>
</dbReference>
<dbReference type="AlphaFoldDB" id="A0A0A1TP14"/>
<dbReference type="EMBL" id="CDHN01000004">
    <property type="protein sequence ID" value="CEJ92412.1"/>
    <property type="molecule type" value="Genomic_DNA"/>
</dbReference>
<keyword evidence="6" id="KW-1185">Reference proteome</keyword>
<dbReference type="STRING" id="1531966.A0A0A1TP14"/>
<evidence type="ECO:0000313" key="5">
    <source>
        <dbReference type="EMBL" id="CEJ92412.1"/>
    </source>
</evidence>
<dbReference type="GO" id="GO:0071949">
    <property type="term" value="F:FAD binding"/>
    <property type="evidence" value="ECO:0007669"/>
    <property type="project" value="InterPro"/>
</dbReference>
<keyword evidence="3" id="KW-0732">Signal</keyword>
<dbReference type="PANTHER" id="PTHR13878">
    <property type="entry name" value="GULONOLACTONE OXIDASE"/>
    <property type="match status" value="1"/>
</dbReference>
<evidence type="ECO:0000313" key="6">
    <source>
        <dbReference type="Proteomes" id="UP000039046"/>
    </source>
</evidence>
<comment type="similarity">
    <text evidence="1">Belongs to the oxygen-dependent FAD-linked oxidoreductase family.</text>
</comment>
<dbReference type="OrthoDB" id="9983560at2759"/>
<dbReference type="SUPFAM" id="SSF56176">
    <property type="entry name" value="FAD-binding/transporter-associated domain-like"/>
    <property type="match status" value="1"/>
</dbReference>
<protein>
    <recommendedName>
        <fullName evidence="4">FAD-binding PCMH-type domain-containing protein</fullName>
    </recommendedName>
</protein>
<dbReference type="HOGENOM" id="CLU_018354_4_4_1"/>
<evidence type="ECO:0000256" key="3">
    <source>
        <dbReference type="SAM" id="SignalP"/>
    </source>
</evidence>
<dbReference type="GO" id="GO:0016491">
    <property type="term" value="F:oxidoreductase activity"/>
    <property type="evidence" value="ECO:0007669"/>
    <property type="project" value="UniProtKB-KW"/>
</dbReference>
<dbReference type="Proteomes" id="UP000039046">
    <property type="component" value="Unassembled WGS sequence"/>
</dbReference>
<sequence length="592" mass="64530">MAVFNINREGVTAAALLALVGIAQATIAADPSSCGGAPITSIEQLNKTVHGRVFSNTPFALPCFSSYNGNAVTPDPKACALAQANYASLGYRSPIPGSYQNGQGGMCNADPADQCELDRSNPYNPQPFANGTDCRQGSVATHYLQVEEPSDVQAAFNYAKATGRKLTVKNSGHDYTLRNSWKGSLAIWTRKLTKLEYHSEFTPEGSHNTRQRGVKAITTGAGANCGDAYAFAEANNVTIICGYSKTVGISGGWVQGGGHSVLSPVYGLGMDRVLQFKVVTPDGKYRTANAHQNPDLFWALRGGGGSTFGVVMESTHAVEDNFPLIVANLTLPTTDSGPIVDTMKLLIDNAVRWGDLGWGGQIMHNQFIYVNPKLSLAEAKESMKPVSDFILSQGGSVFFEEMTSFHDFVHTYISRYFASAGGILFPASRLISRMTMNSEDGRAKLMEVVKDHAAHGGRMYGSVDVPTIFKHQANSTSGTPGWYKSIWHFHPTVTWTWNSTLPERQKAVKRLNTLTKNLEAVSPDTGSYLNEANPFTANWKEAYWGMGNYNRLLAIKKQVDPSRLLLCWRCIGWEESDEQNNCLTALSNVRTE</sequence>
<accession>A0A0A1TP14</accession>
<keyword evidence="2" id="KW-0560">Oxidoreductase</keyword>
<feature type="chain" id="PRO_5001979844" description="FAD-binding PCMH-type domain-containing protein" evidence="3">
    <location>
        <begin position="26"/>
        <end position="592"/>
    </location>
</feature>
<organism evidence="5 6">
    <name type="scientific">[Torrubiella] hemipterigena</name>
    <dbReference type="NCBI Taxonomy" id="1531966"/>
    <lineage>
        <taxon>Eukaryota</taxon>
        <taxon>Fungi</taxon>
        <taxon>Dikarya</taxon>
        <taxon>Ascomycota</taxon>
        <taxon>Pezizomycotina</taxon>
        <taxon>Sordariomycetes</taxon>
        <taxon>Hypocreomycetidae</taxon>
        <taxon>Hypocreales</taxon>
        <taxon>Clavicipitaceae</taxon>
        <taxon>Clavicipitaceae incertae sedis</taxon>
        <taxon>'Torrubiella' clade</taxon>
    </lineage>
</organism>
<dbReference type="InterPro" id="IPR050432">
    <property type="entry name" value="FAD-linked_Oxidoreductases_BP"/>
</dbReference>
<dbReference type="Pfam" id="PF08031">
    <property type="entry name" value="BBE"/>
    <property type="match status" value="1"/>
</dbReference>
<dbReference type="Pfam" id="PF01565">
    <property type="entry name" value="FAD_binding_4"/>
    <property type="match status" value="1"/>
</dbReference>
<evidence type="ECO:0000259" key="4">
    <source>
        <dbReference type="PROSITE" id="PS51387"/>
    </source>
</evidence>
<evidence type="ECO:0000256" key="1">
    <source>
        <dbReference type="ARBA" id="ARBA00005466"/>
    </source>
</evidence>